<dbReference type="EMBL" id="AMCI01005967">
    <property type="protein sequence ID" value="EJW95154.1"/>
    <property type="molecule type" value="Genomic_DNA"/>
</dbReference>
<protein>
    <submittedName>
        <fullName evidence="1">Uncharacterized protein</fullName>
    </submittedName>
</protein>
<proteinExistence type="predicted"/>
<name>J9G6N5_9ZZZZ</name>
<dbReference type="AlphaFoldDB" id="J9G6N5"/>
<organism evidence="1">
    <name type="scientific">gut metagenome</name>
    <dbReference type="NCBI Taxonomy" id="749906"/>
    <lineage>
        <taxon>unclassified sequences</taxon>
        <taxon>metagenomes</taxon>
        <taxon>organismal metagenomes</taxon>
    </lineage>
</organism>
<sequence length="44" mass="5171">MDKRSKNAYRFIGESPLVEDGRNLLRVYRLHLISGAVKSRMMFD</sequence>
<reference evidence="1" key="1">
    <citation type="journal article" date="2012" name="PLoS ONE">
        <title>Gene sets for utilization of primary and secondary nutrition supplies in the distal gut of endangered iberian lynx.</title>
        <authorList>
            <person name="Alcaide M."/>
            <person name="Messina E."/>
            <person name="Richter M."/>
            <person name="Bargiela R."/>
            <person name="Peplies J."/>
            <person name="Huws S.A."/>
            <person name="Newbold C.J."/>
            <person name="Golyshin P.N."/>
            <person name="Simon M.A."/>
            <person name="Lopez G."/>
            <person name="Yakimov M.M."/>
            <person name="Ferrer M."/>
        </authorList>
    </citation>
    <scope>NUCLEOTIDE SEQUENCE</scope>
</reference>
<gene>
    <name evidence="1" type="ORF">EVA_16740</name>
</gene>
<evidence type="ECO:0000313" key="1">
    <source>
        <dbReference type="EMBL" id="EJW95154.1"/>
    </source>
</evidence>
<accession>J9G6N5</accession>
<comment type="caution">
    <text evidence="1">The sequence shown here is derived from an EMBL/GenBank/DDBJ whole genome shotgun (WGS) entry which is preliminary data.</text>
</comment>